<organism evidence="2 3">
    <name type="scientific">Alteromonas gracilis</name>
    <dbReference type="NCBI Taxonomy" id="1479524"/>
    <lineage>
        <taxon>Bacteria</taxon>
        <taxon>Pseudomonadati</taxon>
        <taxon>Pseudomonadota</taxon>
        <taxon>Gammaproteobacteria</taxon>
        <taxon>Alteromonadales</taxon>
        <taxon>Alteromonadaceae</taxon>
        <taxon>Alteromonas/Salinimonas group</taxon>
        <taxon>Alteromonas</taxon>
    </lineage>
</organism>
<keyword evidence="1" id="KW-0812">Transmembrane</keyword>
<reference evidence="3" key="1">
    <citation type="journal article" date="2020" name="Int. J. Syst. Evol. Microbiol.">
        <title>Alteromonas alba sp. nov., a marine bacterium isolated from the seawater of the West Pacific Ocean.</title>
        <authorList>
            <person name="Sun C."/>
            <person name="Wu Y.-H."/>
            <person name="Xamxidin M."/>
            <person name="Cheng H."/>
            <person name="Xu X.-W."/>
        </authorList>
    </citation>
    <scope>NUCLEOTIDE SEQUENCE [LARGE SCALE GENOMIC DNA]</scope>
    <source>
        <strain evidence="3">9a2</strain>
    </source>
</reference>
<proteinExistence type="predicted"/>
<dbReference type="EMBL" id="PVNO01000024">
    <property type="protein sequence ID" value="PRO69546.1"/>
    <property type="molecule type" value="Genomic_DNA"/>
</dbReference>
<feature type="transmembrane region" description="Helical" evidence="1">
    <location>
        <begin position="57"/>
        <end position="78"/>
    </location>
</feature>
<name>A0ABX5CS62_9ALTE</name>
<evidence type="ECO:0000313" key="2">
    <source>
        <dbReference type="EMBL" id="PRO69546.1"/>
    </source>
</evidence>
<keyword evidence="1" id="KW-0472">Membrane</keyword>
<protein>
    <submittedName>
        <fullName evidence="2">Uncharacterized protein</fullName>
    </submittedName>
</protein>
<evidence type="ECO:0000313" key="3">
    <source>
        <dbReference type="Proteomes" id="UP000239539"/>
    </source>
</evidence>
<dbReference type="Proteomes" id="UP000239539">
    <property type="component" value="Unassembled WGS sequence"/>
</dbReference>
<gene>
    <name evidence="2" type="ORF">C6Y39_07835</name>
</gene>
<keyword evidence="3" id="KW-1185">Reference proteome</keyword>
<accession>A0ABX5CS62</accession>
<comment type="caution">
    <text evidence="2">The sequence shown here is derived from an EMBL/GenBank/DDBJ whole genome shotgun (WGS) entry which is preliminary data.</text>
</comment>
<sequence length="118" mass="12762">MGFSDWLFMIRQDLLGLLPTYGLIIVVTLALAFFITQYLINRIYSKRTESAPLPTRLALFSLAGAVSFGIMLMAMQPILNVTLIAGARSLAGLLAQCLAGVIAGCVFAYLGNKFKAKT</sequence>
<evidence type="ECO:0000256" key="1">
    <source>
        <dbReference type="SAM" id="Phobius"/>
    </source>
</evidence>
<feature type="transmembrane region" description="Helical" evidence="1">
    <location>
        <begin position="90"/>
        <end position="110"/>
    </location>
</feature>
<keyword evidence="1" id="KW-1133">Transmembrane helix</keyword>
<feature type="transmembrane region" description="Helical" evidence="1">
    <location>
        <begin position="14"/>
        <end position="36"/>
    </location>
</feature>